<dbReference type="InterPro" id="IPR058410">
    <property type="entry name" value="DUF8097"/>
</dbReference>
<dbReference type="RefSeq" id="WP_007260674.1">
    <property type="nucleotide sequence ID" value="NZ_AOHZ01000081.1"/>
</dbReference>
<evidence type="ECO:0000259" key="2">
    <source>
        <dbReference type="Pfam" id="PF26397"/>
    </source>
</evidence>
<dbReference type="eggNOG" id="ENOG502N5I9">
    <property type="taxonomic scope" value="Archaea"/>
</dbReference>
<evidence type="ECO:0000256" key="1">
    <source>
        <dbReference type="SAM" id="Phobius"/>
    </source>
</evidence>
<dbReference type="EMBL" id="AOHZ01000081">
    <property type="protein sequence ID" value="ELY51661.1"/>
    <property type="molecule type" value="Genomic_DNA"/>
</dbReference>
<comment type="caution">
    <text evidence="3">The sequence shown here is derived from an EMBL/GenBank/DDBJ whole genome shotgun (WGS) entry which is preliminary data.</text>
</comment>
<accession>L9WR38</accession>
<dbReference type="OrthoDB" id="169384at2157"/>
<reference evidence="3 4" key="1">
    <citation type="journal article" date="2014" name="PLoS Genet.">
        <title>Phylogenetically driven sequencing of extremely halophilic archaea reveals strategies for static and dynamic osmo-response.</title>
        <authorList>
            <person name="Becker E.A."/>
            <person name="Seitzer P.M."/>
            <person name="Tritt A."/>
            <person name="Larsen D."/>
            <person name="Krusor M."/>
            <person name="Yao A.I."/>
            <person name="Wu D."/>
            <person name="Madern D."/>
            <person name="Eisen J.A."/>
            <person name="Darling A.E."/>
            <person name="Facciotti M.T."/>
        </authorList>
    </citation>
    <scope>NUCLEOTIDE SEQUENCE [LARGE SCALE GENOMIC DNA]</scope>
    <source>
        <strain evidence="3 4">JCM 12255</strain>
    </source>
</reference>
<feature type="transmembrane region" description="Helical" evidence="1">
    <location>
        <begin position="61"/>
        <end position="79"/>
    </location>
</feature>
<keyword evidence="4" id="KW-1185">Reference proteome</keyword>
<protein>
    <recommendedName>
        <fullName evidence="2">DUF8097 domain-containing protein</fullName>
    </recommendedName>
</protein>
<dbReference type="Pfam" id="PF26397">
    <property type="entry name" value="DUF8097"/>
    <property type="match status" value="1"/>
</dbReference>
<proteinExistence type="predicted"/>
<keyword evidence="1" id="KW-1133">Transmembrane helix</keyword>
<organism evidence="3 4">
    <name type="scientific">Natronolimnohabitans innermongolicus JCM 12255</name>
    <dbReference type="NCBI Taxonomy" id="1227499"/>
    <lineage>
        <taxon>Archaea</taxon>
        <taxon>Methanobacteriati</taxon>
        <taxon>Methanobacteriota</taxon>
        <taxon>Stenosarchaea group</taxon>
        <taxon>Halobacteria</taxon>
        <taxon>Halobacteriales</taxon>
        <taxon>Natrialbaceae</taxon>
        <taxon>Natronolimnohabitans</taxon>
    </lineage>
</organism>
<name>L9WR38_9EURY</name>
<dbReference type="AlphaFoldDB" id="L9WR38"/>
<sequence length="109" mass="12102">MSNRLDSLWTTIEFLGTLTNLEFARRSDRGISPEHVALGGAVGFAYYVVRDAFVGTFRERPLRYLVFVTVWTAIASVLFTSDEDTDWSTCAGVGIGSLAYRVADRSRNA</sequence>
<feature type="domain" description="DUF8097" evidence="2">
    <location>
        <begin position="28"/>
        <end position="102"/>
    </location>
</feature>
<feature type="transmembrane region" description="Helical" evidence="1">
    <location>
        <begin position="31"/>
        <end position="49"/>
    </location>
</feature>
<gene>
    <name evidence="3" type="ORF">C493_17066</name>
</gene>
<keyword evidence="1" id="KW-0472">Membrane</keyword>
<dbReference type="Proteomes" id="UP000011602">
    <property type="component" value="Unassembled WGS sequence"/>
</dbReference>
<keyword evidence="1" id="KW-0812">Transmembrane</keyword>
<evidence type="ECO:0000313" key="3">
    <source>
        <dbReference type="EMBL" id="ELY51661.1"/>
    </source>
</evidence>
<evidence type="ECO:0000313" key="4">
    <source>
        <dbReference type="Proteomes" id="UP000011602"/>
    </source>
</evidence>